<proteinExistence type="predicted"/>
<keyword evidence="2" id="KW-0378">Hydrolase</keyword>
<comment type="caution">
    <text evidence="7">The sequence shown here is derived from an EMBL/GenBank/DDBJ whole genome shotgun (WGS) entry which is preliminary data.</text>
</comment>
<reference evidence="7 8" key="1">
    <citation type="submission" date="2020-03" db="EMBL/GenBank/DDBJ databases">
        <title>Identification of Halomonas strains.</title>
        <authorList>
            <person name="Xiao Z."/>
            <person name="Dong F."/>
            <person name="Wang Z."/>
            <person name="Zhao J.-Y."/>
        </authorList>
    </citation>
    <scope>NUCLEOTIDE SEQUENCE [LARGE SCALE GENOMIC DNA]</scope>
    <source>
        <strain evidence="7 8">DX6</strain>
    </source>
</reference>
<organism evidence="7 8">
    <name type="scientific">Billgrantia bachuensis</name>
    <dbReference type="NCBI Taxonomy" id="2717286"/>
    <lineage>
        <taxon>Bacteria</taxon>
        <taxon>Pseudomonadati</taxon>
        <taxon>Pseudomonadota</taxon>
        <taxon>Gammaproteobacteria</taxon>
        <taxon>Oceanospirillales</taxon>
        <taxon>Halomonadaceae</taxon>
        <taxon>Billgrantia</taxon>
    </lineage>
</organism>
<dbReference type="SUPFAM" id="SSF52540">
    <property type="entry name" value="P-loop containing nucleoside triphosphate hydrolases"/>
    <property type="match status" value="2"/>
</dbReference>
<keyword evidence="8" id="KW-1185">Reference proteome</keyword>
<evidence type="ECO:0000256" key="1">
    <source>
        <dbReference type="ARBA" id="ARBA00022741"/>
    </source>
</evidence>
<dbReference type="PROSITE" id="PS51194">
    <property type="entry name" value="HELICASE_CTER"/>
    <property type="match status" value="1"/>
</dbReference>
<evidence type="ECO:0000313" key="8">
    <source>
        <dbReference type="Proteomes" id="UP001318321"/>
    </source>
</evidence>
<dbReference type="InterPro" id="IPR049614">
    <property type="entry name" value="HrpB_DEXH"/>
</dbReference>
<evidence type="ECO:0000256" key="3">
    <source>
        <dbReference type="ARBA" id="ARBA00022806"/>
    </source>
</evidence>
<dbReference type="InterPro" id="IPR007502">
    <property type="entry name" value="Helicase-assoc_dom"/>
</dbReference>
<dbReference type="InterPro" id="IPR011545">
    <property type="entry name" value="DEAD/DEAH_box_helicase_dom"/>
</dbReference>
<dbReference type="SMART" id="SM00490">
    <property type="entry name" value="HELICc"/>
    <property type="match status" value="1"/>
</dbReference>
<dbReference type="InterPro" id="IPR027417">
    <property type="entry name" value="P-loop_NTPase"/>
</dbReference>
<dbReference type="InterPro" id="IPR013689">
    <property type="entry name" value="RNA_helicase_ATP-dep_HrpB_C"/>
</dbReference>
<feature type="domain" description="Helicase ATP-binding" evidence="5">
    <location>
        <begin position="14"/>
        <end position="168"/>
    </location>
</feature>
<dbReference type="PROSITE" id="PS51192">
    <property type="entry name" value="HELICASE_ATP_BIND_1"/>
    <property type="match status" value="1"/>
</dbReference>
<dbReference type="InterPro" id="IPR010225">
    <property type="entry name" value="HrpB"/>
</dbReference>
<keyword evidence="4" id="KW-0067">ATP-binding</keyword>
<dbReference type="Pfam" id="PF08482">
    <property type="entry name" value="HrpB_C"/>
    <property type="match status" value="1"/>
</dbReference>
<dbReference type="CDD" id="cd17990">
    <property type="entry name" value="DEXHc_HrpB"/>
    <property type="match status" value="1"/>
</dbReference>
<evidence type="ECO:0000256" key="4">
    <source>
        <dbReference type="ARBA" id="ARBA00022840"/>
    </source>
</evidence>
<dbReference type="PANTHER" id="PTHR43519">
    <property type="entry name" value="ATP-DEPENDENT RNA HELICASE HRPB"/>
    <property type="match status" value="1"/>
</dbReference>
<dbReference type="GO" id="GO:0004386">
    <property type="term" value="F:helicase activity"/>
    <property type="evidence" value="ECO:0007669"/>
    <property type="project" value="UniProtKB-KW"/>
</dbReference>
<dbReference type="EMBL" id="JAAQTO010000001">
    <property type="protein sequence ID" value="NIC03816.1"/>
    <property type="molecule type" value="Genomic_DNA"/>
</dbReference>
<evidence type="ECO:0000256" key="2">
    <source>
        <dbReference type="ARBA" id="ARBA00022801"/>
    </source>
</evidence>
<dbReference type="PIRSF" id="PIRSF005496">
    <property type="entry name" value="ATP_hel_hrpB"/>
    <property type="match status" value="1"/>
</dbReference>
<feature type="domain" description="Helicase C-terminal" evidence="6">
    <location>
        <begin position="209"/>
        <end position="374"/>
    </location>
</feature>
<dbReference type="SMART" id="SM00847">
    <property type="entry name" value="HA2"/>
    <property type="match status" value="1"/>
</dbReference>
<evidence type="ECO:0000259" key="6">
    <source>
        <dbReference type="PROSITE" id="PS51194"/>
    </source>
</evidence>
<dbReference type="Proteomes" id="UP001318321">
    <property type="component" value="Unassembled WGS sequence"/>
</dbReference>
<dbReference type="Gene3D" id="3.40.50.300">
    <property type="entry name" value="P-loop containing nucleotide triphosphate hydrolases"/>
    <property type="match status" value="2"/>
</dbReference>
<dbReference type="NCBIfam" id="TIGR01970">
    <property type="entry name" value="DEAH_box_HrpB"/>
    <property type="match status" value="1"/>
</dbReference>
<dbReference type="Pfam" id="PF00271">
    <property type="entry name" value="Helicase_C"/>
    <property type="match status" value="1"/>
</dbReference>
<dbReference type="CDD" id="cd18791">
    <property type="entry name" value="SF2_C_RHA"/>
    <property type="match status" value="1"/>
</dbReference>
<dbReference type="InterPro" id="IPR001650">
    <property type="entry name" value="Helicase_C-like"/>
</dbReference>
<dbReference type="Gene3D" id="1.20.120.1080">
    <property type="match status" value="1"/>
</dbReference>
<dbReference type="SMART" id="SM00487">
    <property type="entry name" value="DEXDc"/>
    <property type="match status" value="1"/>
</dbReference>
<keyword evidence="1" id="KW-0547">Nucleotide-binding</keyword>
<gene>
    <name evidence="7" type="primary">hrpB</name>
    <name evidence="7" type="ORF">HBJ55_00015</name>
</gene>
<keyword evidence="3 7" id="KW-0347">Helicase</keyword>
<name>A0ABX0PKM3_9GAMM</name>
<evidence type="ECO:0000259" key="5">
    <source>
        <dbReference type="PROSITE" id="PS51192"/>
    </source>
</evidence>
<dbReference type="InterPro" id="IPR014001">
    <property type="entry name" value="Helicase_ATP-bd"/>
</dbReference>
<sequence>MAELPIEAHLDALCDAMAQHARVLLVAEPGAGKTTRVPLALLDEEWCLGERGEGRLLLLEPRRVAARLAAGFMAEMLGEPVGETVGYRMRGESRVGPNTRLEVVTQGVLTRMLQDDPLLEGVTGIIFDEFHERSLEADLGLALALDAQSVRDDLRLLVMSATLDVEALFGVLGESTPLVESQGRSFPVTTRYLPLGSRPNSGENTARQQASAVLEALAQGEGDALVFLPGVAEIRRLARELAGRQPSLAVRELHGRLSLEEQRRALRPEPDGNRRVVLATAIAESSVTVDGVRIVVDAGQERVPVFQPRSGLTRLETRRVNRASADQRRGRAGRQGPGLCLRLWAEEQPLPAHGEPEILQADLAPLAFELARWGIVEPDALAWITLPPAGALAAGRGLLQRLGVLDEAFLLTELGRACSRWPTHPRLAVMLERAGELDAVPLACALVAALEGRDLDGEQDLERTLQARLAQPSAHRQWLREAQRLARIGGVRLEVSNLVPLGELLALAYPDRVAQRINHDAGPGRFRLASGGLATLPERHPLAHAELLVAAELDGQASGARIFRGVAISRERLEALFPETREWQASLEWSDEQGRLVGEQVRGLGAVVLERRPLQSLPPEAIREALLDALRRRGELPFGDSDEQQRGRMALLRQALGDTWPDWSMPGLLDTLETWLGPHLDEVRSLDAVARLPLGRLLLDSLEWPLRARLDELAPERLAVPSGSQVRLDYTPCLEARPPVLAVKLQEVFGWRESPRIAEGRVGALLHLLSPARRPLQVTGDLASFWANGYPEVRREMRGRYPKHPWPEDPLAAVATARTKPRA</sequence>
<protein>
    <submittedName>
        <fullName evidence="7">ATP-dependent helicase HrpB</fullName>
    </submittedName>
</protein>
<dbReference type="Pfam" id="PF00270">
    <property type="entry name" value="DEAD"/>
    <property type="match status" value="1"/>
</dbReference>
<evidence type="ECO:0000313" key="7">
    <source>
        <dbReference type="EMBL" id="NIC03816.1"/>
    </source>
</evidence>
<dbReference type="PANTHER" id="PTHR43519:SF1">
    <property type="entry name" value="ATP-DEPENDENT RNA HELICASE HRPB"/>
    <property type="match status" value="1"/>
</dbReference>
<accession>A0ABX0PKM3</accession>